<dbReference type="PANTHER" id="PTHR43194:SF2">
    <property type="entry name" value="PEROXISOMAL MEMBRANE PROTEIN LPX1"/>
    <property type="match status" value="1"/>
</dbReference>
<gene>
    <name evidence="2" type="ORF">EDF62_2138</name>
</gene>
<name>A0A4R6RWU9_9MICO</name>
<dbReference type="OrthoDB" id="9804723at2"/>
<sequence>MPLATHHFPTDTTAPPVILLHGFASSAAEDFIATGWIESLHRAGREVIALDLPGHGESPALTSAAEATTSAVLDAIASAIDTITPAGPIDVVGYSLGARLAWDLPRHSDRVHRLVLGGASPFEPFAAVDTTELAEALNGDTPAHPLAGMMAGMISAPGRDTASLARLIPGLASEPFAPEQQAPRVPTLLVAGSSDPMTQAIEALLAALPHGSLTHVPGDHRGALDSAEFRSCAIDYLAA</sequence>
<evidence type="ECO:0000313" key="3">
    <source>
        <dbReference type="Proteomes" id="UP000295601"/>
    </source>
</evidence>
<keyword evidence="3" id="KW-1185">Reference proteome</keyword>
<dbReference type="Proteomes" id="UP000295601">
    <property type="component" value="Unassembled WGS sequence"/>
</dbReference>
<protein>
    <submittedName>
        <fullName evidence="2">Alpha-beta hydrolase superfamily lysophospholipase</fullName>
    </submittedName>
</protein>
<feature type="domain" description="AB hydrolase-1" evidence="1">
    <location>
        <begin position="15"/>
        <end position="128"/>
    </location>
</feature>
<proteinExistence type="predicted"/>
<dbReference type="InterPro" id="IPR029058">
    <property type="entry name" value="AB_hydrolase_fold"/>
</dbReference>
<organism evidence="2 3">
    <name type="scientific">Leucobacter luti</name>
    <dbReference type="NCBI Taxonomy" id="340320"/>
    <lineage>
        <taxon>Bacteria</taxon>
        <taxon>Bacillati</taxon>
        <taxon>Actinomycetota</taxon>
        <taxon>Actinomycetes</taxon>
        <taxon>Micrococcales</taxon>
        <taxon>Microbacteriaceae</taxon>
        <taxon>Leucobacter</taxon>
    </lineage>
</organism>
<dbReference type="Pfam" id="PF00561">
    <property type="entry name" value="Abhydrolase_1"/>
    <property type="match status" value="1"/>
</dbReference>
<dbReference type="AlphaFoldDB" id="A0A4R6RWU9"/>
<keyword evidence="2" id="KW-0378">Hydrolase</keyword>
<comment type="caution">
    <text evidence="2">The sequence shown here is derived from an EMBL/GenBank/DDBJ whole genome shotgun (WGS) entry which is preliminary data.</text>
</comment>
<dbReference type="GO" id="GO:0016787">
    <property type="term" value="F:hydrolase activity"/>
    <property type="evidence" value="ECO:0007669"/>
    <property type="project" value="UniProtKB-KW"/>
</dbReference>
<dbReference type="InterPro" id="IPR000073">
    <property type="entry name" value="AB_hydrolase_1"/>
</dbReference>
<dbReference type="PANTHER" id="PTHR43194">
    <property type="entry name" value="HYDROLASE ALPHA/BETA FOLD FAMILY"/>
    <property type="match status" value="1"/>
</dbReference>
<evidence type="ECO:0000259" key="1">
    <source>
        <dbReference type="Pfam" id="PF00561"/>
    </source>
</evidence>
<dbReference type="Gene3D" id="3.40.50.1820">
    <property type="entry name" value="alpha/beta hydrolase"/>
    <property type="match status" value="1"/>
</dbReference>
<dbReference type="EMBL" id="SNYA01000005">
    <property type="protein sequence ID" value="TDP91521.1"/>
    <property type="molecule type" value="Genomic_DNA"/>
</dbReference>
<reference evidence="2 3" key="1">
    <citation type="submission" date="2019-03" db="EMBL/GenBank/DDBJ databases">
        <title>Genomic analyses of the natural microbiome of Caenorhabditis elegans.</title>
        <authorList>
            <person name="Samuel B."/>
        </authorList>
    </citation>
    <scope>NUCLEOTIDE SEQUENCE [LARGE SCALE GENOMIC DNA]</scope>
    <source>
        <strain evidence="2 3">JUb18</strain>
    </source>
</reference>
<dbReference type="RefSeq" id="WP_133616990.1">
    <property type="nucleotide sequence ID" value="NZ_SNYA01000005.1"/>
</dbReference>
<evidence type="ECO:0000313" key="2">
    <source>
        <dbReference type="EMBL" id="TDP91521.1"/>
    </source>
</evidence>
<dbReference type="SUPFAM" id="SSF53474">
    <property type="entry name" value="alpha/beta-Hydrolases"/>
    <property type="match status" value="1"/>
</dbReference>
<accession>A0A4R6RWU9</accession>
<dbReference type="InterPro" id="IPR050228">
    <property type="entry name" value="Carboxylesterase_BioH"/>
</dbReference>